<feature type="region of interest" description="Disordered" evidence="1">
    <location>
        <begin position="1"/>
        <end position="32"/>
    </location>
</feature>
<protein>
    <submittedName>
        <fullName evidence="2">Uncharacterized protein</fullName>
    </submittedName>
</protein>
<comment type="caution">
    <text evidence="2">The sequence shown here is derived from an EMBL/GenBank/DDBJ whole genome shotgun (WGS) entry which is preliminary data.</text>
</comment>
<dbReference type="AlphaFoldDB" id="A0A8S9PK82"/>
<evidence type="ECO:0000313" key="2">
    <source>
        <dbReference type="EMBL" id="KAF3514531.1"/>
    </source>
</evidence>
<feature type="compositionally biased region" description="Basic and acidic residues" evidence="1">
    <location>
        <begin position="83"/>
        <end position="110"/>
    </location>
</feature>
<evidence type="ECO:0000313" key="3">
    <source>
        <dbReference type="Proteomes" id="UP000712600"/>
    </source>
</evidence>
<dbReference type="EMBL" id="QGKX02001521">
    <property type="protein sequence ID" value="KAF3514531.1"/>
    <property type="molecule type" value="Genomic_DNA"/>
</dbReference>
<dbReference type="Proteomes" id="UP000712600">
    <property type="component" value="Unassembled WGS sequence"/>
</dbReference>
<proteinExistence type="predicted"/>
<evidence type="ECO:0000256" key="1">
    <source>
        <dbReference type="SAM" id="MobiDB-lite"/>
    </source>
</evidence>
<organism evidence="2 3">
    <name type="scientific">Brassica cretica</name>
    <name type="common">Mustard</name>
    <dbReference type="NCBI Taxonomy" id="69181"/>
    <lineage>
        <taxon>Eukaryota</taxon>
        <taxon>Viridiplantae</taxon>
        <taxon>Streptophyta</taxon>
        <taxon>Embryophyta</taxon>
        <taxon>Tracheophyta</taxon>
        <taxon>Spermatophyta</taxon>
        <taxon>Magnoliopsida</taxon>
        <taxon>eudicotyledons</taxon>
        <taxon>Gunneridae</taxon>
        <taxon>Pentapetalae</taxon>
        <taxon>rosids</taxon>
        <taxon>malvids</taxon>
        <taxon>Brassicales</taxon>
        <taxon>Brassicaceae</taxon>
        <taxon>Brassiceae</taxon>
        <taxon>Brassica</taxon>
    </lineage>
</organism>
<reference evidence="2" key="1">
    <citation type="submission" date="2019-12" db="EMBL/GenBank/DDBJ databases">
        <title>Genome sequencing and annotation of Brassica cretica.</title>
        <authorList>
            <person name="Studholme D.J."/>
            <person name="Sarris P."/>
        </authorList>
    </citation>
    <scope>NUCLEOTIDE SEQUENCE</scope>
    <source>
        <strain evidence="2">PFS-109/04</strain>
        <tissue evidence="2">Leaf</tissue>
    </source>
</reference>
<gene>
    <name evidence="2" type="ORF">F2Q69_00006221</name>
</gene>
<accession>A0A8S9PK82</accession>
<sequence length="110" mass="12188">MALAISDATAASLYGPPEVTESEDLLRHRRRESEGMTLKLQAGLETWRKRRPVEKKGDCGAGLSSRLELCCNAELGADDDDDDAHHGESRPEEMTAKRRAEHQCPADKQL</sequence>
<name>A0A8S9PK82_BRACR</name>
<feature type="region of interest" description="Disordered" evidence="1">
    <location>
        <begin position="75"/>
        <end position="110"/>
    </location>
</feature>